<keyword evidence="1" id="KW-0802">TPR repeat</keyword>
<evidence type="ECO:0000256" key="1">
    <source>
        <dbReference type="PROSITE-ProRule" id="PRU00339"/>
    </source>
</evidence>
<evidence type="ECO:0000313" key="2">
    <source>
        <dbReference type="EMBL" id="GAL04373.1"/>
    </source>
</evidence>
<dbReference type="SUPFAM" id="SSF48452">
    <property type="entry name" value="TPR-like"/>
    <property type="match status" value="1"/>
</dbReference>
<dbReference type="Gene3D" id="1.25.40.10">
    <property type="entry name" value="Tetratricopeptide repeat domain"/>
    <property type="match status" value="1"/>
</dbReference>
<dbReference type="PROSITE" id="PS50005">
    <property type="entry name" value="TPR"/>
    <property type="match status" value="1"/>
</dbReference>
<proteinExistence type="predicted"/>
<dbReference type="Proteomes" id="UP000029227">
    <property type="component" value="Unassembled WGS sequence"/>
</dbReference>
<dbReference type="STRING" id="754436.JCM19237_1045"/>
<gene>
    <name evidence="2" type="ORF">JCM19237_1045</name>
</gene>
<dbReference type="AlphaFoldDB" id="A0A090QQ35"/>
<dbReference type="EMBL" id="BBMN01000004">
    <property type="protein sequence ID" value="GAL04373.1"/>
    <property type="molecule type" value="Genomic_DNA"/>
</dbReference>
<sequence>MLANSVLSLGLMFEKKHDNEKALLNLKQALKLAEDFDIFEVKQTALKSISDIYFRTNDNLNAYLYYKEYANNLDYSSISQLPRAYNMIDGSLRERELYSENNNLKNELATMQTGFDEMSSTNKGISISLLVLLGLLGTTHFSPRKSKRSYVMIRSRKPCDEKPSYKRSVRRLPAMLTNTIP</sequence>
<name>A0A090QQ35_9GAMM</name>
<organism evidence="2 3">
    <name type="scientific">Photobacterium aphoticum</name>
    <dbReference type="NCBI Taxonomy" id="754436"/>
    <lineage>
        <taxon>Bacteria</taxon>
        <taxon>Pseudomonadati</taxon>
        <taxon>Pseudomonadota</taxon>
        <taxon>Gammaproteobacteria</taxon>
        <taxon>Vibrionales</taxon>
        <taxon>Vibrionaceae</taxon>
        <taxon>Photobacterium</taxon>
    </lineage>
</organism>
<reference evidence="2 3" key="1">
    <citation type="journal article" date="2014" name="Genome Announc.">
        <title>Draft Genome Sequences of Two Vibrionaceae Species, Vibrio ponticus C121 and Photobacterium aphoticum C119, Isolated as Coral Reef Microbiota.</title>
        <authorList>
            <person name="Al-saari N."/>
            <person name="Meirelles P.M."/>
            <person name="Mino S."/>
            <person name="Suda W."/>
            <person name="Oshima K."/>
            <person name="Hattori M."/>
            <person name="Ohkuma M."/>
            <person name="Thompson F.L."/>
            <person name="Gomez-Gil B."/>
            <person name="Sawabe T."/>
            <person name="Sawabe T."/>
        </authorList>
    </citation>
    <scope>NUCLEOTIDE SEQUENCE [LARGE SCALE GENOMIC DNA]</scope>
    <source>
        <strain evidence="2 3">JCM 19237</strain>
    </source>
</reference>
<comment type="caution">
    <text evidence="2">The sequence shown here is derived from an EMBL/GenBank/DDBJ whole genome shotgun (WGS) entry which is preliminary data.</text>
</comment>
<evidence type="ECO:0000313" key="3">
    <source>
        <dbReference type="Proteomes" id="UP000029227"/>
    </source>
</evidence>
<feature type="repeat" description="TPR" evidence="1">
    <location>
        <begin position="3"/>
        <end position="36"/>
    </location>
</feature>
<protein>
    <submittedName>
        <fullName evidence="2">Uncharacterized protein</fullName>
    </submittedName>
</protein>
<dbReference type="InterPro" id="IPR011990">
    <property type="entry name" value="TPR-like_helical_dom_sf"/>
</dbReference>
<dbReference type="InterPro" id="IPR019734">
    <property type="entry name" value="TPR_rpt"/>
</dbReference>
<accession>A0A090QQ35</accession>